<feature type="transmembrane region" description="Helical" evidence="1">
    <location>
        <begin position="181"/>
        <end position="204"/>
    </location>
</feature>
<feature type="transmembrane region" description="Helical" evidence="1">
    <location>
        <begin position="145"/>
        <end position="169"/>
    </location>
</feature>
<sequence length="335" mass="36948">MSILDLVKGKVGATWLCIANFVSFFLCILVFLGNVYENTSPFAMTSIDLHSRPDETLSFEVYQAENFTTFNPATSQLEQPRYLYFGFSGVCYIFQNSAANVPTYSRQCAQQFIQQLFLPNGTLRSNGAVRPIDLRIVDYTIVNQLWQAAAALTIVIMVFNVGCIVGTCADTRAYKYIIKFLWLPAIILTIPTIVLVLVCLTRIIRPLSAGSQMPDVGVFYRTEAGYCLGLGLFILAMLLTLVANPVLMIGLLCFIFFPVTIAVICVGCFRKDDAMGGPGDVEGGAGYEYQQKALRENGVRTVQMDASTDVGPNIGRVPATTLPFRYSSNWKSETS</sequence>
<keyword evidence="3" id="KW-1185">Reference proteome</keyword>
<protein>
    <submittedName>
        <fullName evidence="2">Uncharacterized protein</fullName>
    </submittedName>
</protein>
<feature type="transmembrane region" description="Helical" evidence="1">
    <location>
        <begin position="249"/>
        <end position="269"/>
    </location>
</feature>
<evidence type="ECO:0000256" key="1">
    <source>
        <dbReference type="SAM" id="Phobius"/>
    </source>
</evidence>
<proteinExistence type="predicted"/>
<feature type="transmembrane region" description="Helical" evidence="1">
    <location>
        <begin position="224"/>
        <end position="243"/>
    </location>
</feature>
<organism evidence="2 3">
    <name type="scientific">Dactylellina haptotyla (strain CBS 200.50)</name>
    <name type="common">Nematode-trapping fungus</name>
    <name type="synonym">Monacrosporium haptotylum</name>
    <dbReference type="NCBI Taxonomy" id="1284197"/>
    <lineage>
        <taxon>Eukaryota</taxon>
        <taxon>Fungi</taxon>
        <taxon>Dikarya</taxon>
        <taxon>Ascomycota</taxon>
        <taxon>Pezizomycotina</taxon>
        <taxon>Orbiliomycetes</taxon>
        <taxon>Orbiliales</taxon>
        <taxon>Orbiliaceae</taxon>
        <taxon>Dactylellina</taxon>
    </lineage>
</organism>
<comment type="caution">
    <text evidence="2">The sequence shown here is derived from an EMBL/GenBank/DDBJ whole genome shotgun (WGS) entry which is preliminary data.</text>
</comment>
<dbReference type="Proteomes" id="UP000015100">
    <property type="component" value="Unassembled WGS sequence"/>
</dbReference>
<keyword evidence="1" id="KW-0472">Membrane</keyword>
<accession>S8ARL6</accession>
<keyword evidence="1" id="KW-1133">Transmembrane helix</keyword>
<evidence type="ECO:0000313" key="3">
    <source>
        <dbReference type="Proteomes" id="UP000015100"/>
    </source>
</evidence>
<dbReference type="HOGENOM" id="CLU_829045_0_0_1"/>
<dbReference type="AlphaFoldDB" id="S8ARL6"/>
<feature type="transmembrane region" description="Helical" evidence="1">
    <location>
        <begin position="12"/>
        <end position="36"/>
    </location>
</feature>
<keyword evidence="1" id="KW-0812">Transmembrane</keyword>
<gene>
    <name evidence="2" type="ORF">H072_375</name>
</gene>
<reference evidence="2 3" key="1">
    <citation type="journal article" date="2013" name="PLoS Genet.">
        <title>Genomic mechanisms accounting for the adaptation to parasitism in nematode-trapping fungi.</title>
        <authorList>
            <person name="Meerupati T."/>
            <person name="Andersson K.M."/>
            <person name="Friman E."/>
            <person name="Kumar D."/>
            <person name="Tunlid A."/>
            <person name="Ahren D."/>
        </authorList>
    </citation>
    <scope>NUCLEOTIDE SEQUENCE [LARGE SCALE GENOMIC DNA]</scope>
    <source>
        <strain evidence="2 3">CBS 200.50</strain>
    </source>
</reference>
<name>S8ARL6_DACHA</name>
<reference evidence="3" key="2">
    <citation type="submission" date="2013-04" db="EMBL/GenBank/DDBJ databases">
        <title>Genomic mechanisms accounting for the adaptation to parasitism in nematode-trapping fungi.</title>
        <authorList>
            <person name="Ahren D.G."/>
        </authorList>
    </citation>
    <scope>NUCLEOTIDE SEQUENCE [LARGE SCALE GENOMIC DNA]</scope>
    <source>
        <strain evidence="3">CBS 200.50</strain>
    </source>
</reference>
<dbReference type="OMA" id="IAIAWWI"/>
<dbReference type="OrthoDB" id="5374991at2759"/>
<evidence type="ECO:0000313" key="2">
    <source>
        <dbReference type="EMBL" id="EPS45625.1"/>
    </source>
</evidence>
<dbReference type="EMBL" id="AQGS01000010">
    <property type="protein sequence ID" value="EPS45625.1"/>
    <property type="molecule type" value="Genomic_DNA"/>
</dbReference>